<feature type="compositionally biased region" description="Basic and acidic residues" evidence="1">
    <location>
        <begin position="215"/>
        <end position="230"/>
    </location>
</feature>
<evidence type="ECO:0000313" key="2">
    <source>
        <dbReference type="EMBL" id="ORY65213.1"/>
    </source>
</evidence>
<dbReference type="GeneID" id="63776372"/>
<dbReference type="AlphaFoldDB" id="A0A1Y2E0Y2"/>
<keyword evidence="3" id="KW-1185">Reference proteome</keyword>
<dbReference type="EMBL" id="MCFJ01000006">
    <property type="protein sequence ID" value="ORY65213.1"/>
    <property type="molecule type" value="Genomic_DNA"/>
</dbReference>
<feature type="region of interest" description="Disordered" evidence="1">
    <location>
        <begin position="215"/>
        <end position="237"/>
    </location>
</feature>
<feature type="region of interest" description="Disordered" evidence="1">
    <location>
        <begin position="87"/>
        <end position="149"/>
    </location>
</feature>
<accession>A0A1Y2E0Y2</accession>
<gene>
    <name evidence="2" type="ORF">BCR38DRAFT_432141</name>
</gene>
<dbReference type="STRING" id="1141098.A0A1Y2E0Y2"/>
<evidence type="ECO:0000256" key="1">
    <source>
        <dbReference type="SAM" id="MobiDB-lite"/>
    </source>
</evidence>
<comment type="caution">
    <text evidence="2">The sequence shown here is derived from an EMBL/GenBank/DDBJ whole genome shotgun (WGS) entry which is preliminary data.</text>
</comment>
<protein>
    <submittedName>
        <fullName evidence="2">Uncharacterized protein</fullName>
    </submittedName>
</protein>
<reference evidence="2 3" key="1">
    <citation type="submission" date="2016-07" db="EMBL/GenBank/DDBJ databases">
        <title>Pervasive Adenine N6-methylation of Active Genes in Fungi.</title>
        <authorList>
            <consortium name="DOE Joint Genome Institute"/>
            <person name="Mondo S.J."/>
            <person name="Dannebaum R.O."/>
            <person name="Kuo R.C."/>
            <person name="Labutti K."/>
            <person name="Haridas S."/>
            <person name="Kuo A."/>
            <person name="Salamov A."/>
            <person name="Ahrendt S.R."/>
            <person name="Lipzen A."/>
            <person name="Sullivan W."/>
            <person name="Andreopoulos W.B."/>
            <person name="Clum A."/>
            <person name="Lindquist E."/>
            <person name="Daum C."/>
            <person name="Ramamoorthy G.K."/>
            <person name="Gryganskyi A."/>
            <person name="Culley D."/>
            <person name="Magnuson J.K."/>
            <person name="James T.Y."/>
            <person name="O'Malley M.A."/>
            <person name="Stajich J.E."/>
            <person name="Spatafora J.W."/>
            <person name="Visel A."/>
            <person name="Grigoriev I.V."/>
        </authorList>
    </citation>
    <scope>NUCLEOTIDE SEQUENCE [LARGE SCALE GENOMIC DNA]</scope>
    <source>
        <strain evidence="2 3">CBS 129021</strain>
    </source>
</reference>
<evidence type="ECO:0000313" key="3">
    <source>
        <dbReference type="Proteomes" id="UP000193689"/>
    </source>
</evidence>
<dbReference type="Proteomes" id="UP000193689">
    <property type="component" value="Unassembled WGS sequence"/>
</dbReference>
<organism evidence="2 3">
    <name type="scientific">Pseudomassariella vexata</name>
    <dbReference type="NCBI Taxonomy" id="1141098"/>
    <lineage>
        <taxon>Eukaryota</taxon>
        <taxon>Fungi</taxon>
        <taxon>Dikarya</taxon>
        <taxon>Ascomycota</taxon>
        <taxon>Pezizomycotina</taxon>
        <taxon>Sordariomycetes</taxon>
        <taxon>Xylariomycetidae</taxon>
        <taxon>Amphisphaeriales</taxon>
        <taxon>Pseudomassariaceae</taxon>
        <taxon>Pseudomassariella</taxon>
    </lineage>
</organism>
<name>A0A1Y2E0Y2_9PEZI</name>
<feature type="compositionally biased region" description="Polar residues" evidence="1">
    <location>
        <begin position="87"/>
        <end position="112"/>
    </location>
</feature>
<feature type="compositionally biased region" description="Low complexity" evidence="1">
    <location>
        <begin position="113"/>
        <end position="142"/>
    </location>
</feature>
<dbReference type="OrthoDB" id="3515338at2759"/>
<dbReference type="InParanoid" id="A0A1Y2E0Y2"/>
<proteinExistence type="predicted"/>
<sequence>MAKPPCRICAKMRQQAALARAQGLPMMNPNISPHMLPQISCHPPYPAHLHPPVMKMSPANMPNFGPAFGPMMMPMSMNGFGCITKQARPSTQKTGNQTPGPALPQQQTNTRESSQSAASSVPNSAKSKPAAAPSSSFKPPASLIQPNYRKPSPNLIVDVAETCQEKFPFEEVAKRHNTTVDKVVEIFAAIIQVPLLRSTTDRRRPGRLATSRVKDYTKAKRDIQEARSEGHGGGNKVPAITPLDIAQSMGLTELPDGFTLPFN</sequence>
<dbReference type="RefSeq" id="XP_040716365.1">
    <property type="nucleotide sequence ID" value="XM_040860160.1"/>
</dbReference>